<protein>
    <submittedName>
        <fullName evidence="2">Peptidyl-prolyl cis-trans isomerase FKBP12</fullName>
    </submittedName>
</protein>
<dbReference type="Proteomes" id="UP000288805">
    <property type="component" value="Unassembled WGS sequence"/>
</dbReference>
<keyword evidence="1" id="KW-1133">Transmembrane helix</keyword>
<keyword evidence="1" id="KW-0472">Membrane</keyword>
<dbReference type="GO" id="GO:0016853">
    <property type="term" value="F:isomerase activity"/>
    <property type="evidence" value="ECO:0007669"/>
    <property type="project" value="UniProtKB-KW"/>
</dbReference>
<evidence type="ECO:0000313" key="2">
    <source>
        <dbReference type="EMBL" id="RVW82804.1"/>
    </source>
</evidence>
<dbReference type="AlphaFoldDB" id="A0A438HEA8"/>
<comment type="caution">
    <text evidence="2">The sequence shown here is derived from an EMBL/GenBank/DDBJ whole genome shotgun (WGS) entry which is preliminary data.</text>
</comment>
<evidence type="ECO:0000256" key="1">
    <source>
        <dbReference type="SAM" id="Phobius"/>
    </source>
</evidence>
<name>A0A438HEA8_VITVI</name>
<accession>A0A438HEA8</accession>
<feature type="transmembrane region" description="Helical" evidence="1">
    <location>
        <begin position="29"/>
        <end position="57"/>
    </location>
</feature>
<proteinExistence type="predicted"/>
<organism evidence="2 3">
    <name type="scientific">Vitis vinifera</name>
    <name type="common">Grape</name>
    <dbReference type="NCBI Taxonomy" id="29760"/>
    <lineage>
        <taxon>Eukaryota</taxon>
        <taxon>Viridiplantae</taxon>
        <taxon>Streptophyta</taxon>
        <taxon>Embryophyta</taxon>
        <taxon>Tracheophyta</taxon>
        <taxon>Spermatophyta</taxon>
        <taxon>Magnoliopsida</taxon>
        <taxon>eudicotyledons</taxon>
        <taxon>Gunneridae</taxon>
        <taxon>Pentapetalae</taxon>
        <taxon>rosids</taxon>
        <taxon>Vitales</taxon>
        <taxon>Vitaceae</taxon>
        <taxon>Viteae</taxon>
        <taxon>Vitis</taxon>
    </lineage>
</organism>
<evidence type="ECO:0000313" key="3">
    <source>
        <dbReference type="Proteomes" id="UP000288805"/>
    </source>
</evidence>
<keyword evidence="2" id="KW-0413">Isomerase</keyword>
<keyword evidence="1" id="KW-0812">Transmembrane</keyword>
<gene>
    <name evidence="2" type="primary">FKBP12_1</name>
    <name evidence="2" type="ORF">CK203_051169</name>
</gene>
<sequence>MGVEKVLLSAGTGPKPVRGQNVTVHCTGFGFSLLLSLVYCCLLAEKVLIVFSVACFLMK</sequence>
<dbReference type="EMBL" id="QGNW01000235">
    <property type="protein sequence ID" value="RVW82804.1"/>
    <property type="molecule type" value="Genomic_DNA"/>
</dbReference>
<reference evidence="2 3" key="1">
    <citation type="journal article" date="2018" name="PLoS Genet.">
        <title>Population sequencing reveals clonal diversity and ancestral inbreeding in the grapevine cultivar Chardonnay.</title>
        <authorList>
            <person name="Roach M.J."/>
            <person name="Johnson D.L."/>
            <person name="Bohlmann J."/>
            <person name="van Vuuren H.J."/>
            <person name="Jones S.J."/>
            <person name="Pretorius I.S."/>
            <person name="Schmidt S.A."/>
            <person name="Borneman A.R."/>
        </authorList>
    </citation>
    <scope>NUCLEOTIDE SEQUENCE [LARGE SCALE GENOMIC DNA]</scope>
    <source>
        <strain evidence="3">cv. Chardonnay</strain>
        <tissue evidence="2">Leaf</tissue>
    </source>
</reference>